<accession>A0A4U6XMV4</accession>
<name>A0A4U6XMV4_9PEZI</name>
<feature type="region of interest" description="Disordered" evidence="1">
    <location>
        <begin position="1"/>
        <end position="48"/>
    </location>
</feature>
<protein>
    <submittedName>
        <fullName evidence="2">Uncharacterized protein</fullName>
    </submittedName>
</protein>
<feature type="region of interest" description="Disordered" evidence="1">
    <location>
        <begin position="678"/>
        <end position="700"/>
    </location>
</feature>
<evidence type="ECO:0000313" key="2">
    <source>
        <dbReference type="EMBL" id="TKW57011.1"/>
    </source>
</evidence>
<dbReference type="AlphaFoldDB" id="A0A4U6XMV4"/>
<gene>
    <name evidence="2" type="ORF">CTA1_13026</name>
</gene>
<evidence type="ECO:0000256" key="1">
    <source>
        <dbReference type="SAM" id="MobiDB-lite"/>
    </source>
</evidence>
<dbReference type="EMBL" id="PJEX01000053">
    <property type="protein sequence ID" value="TKW57011.1"/>
    <property type="molecule type" value="Genomic_DNA"/>
</dbReference>
<dbReference type="Proteomes" id="UP000310108">
    <property type="component" value="Unassembled WGS sequence"/>
</dbReference>
<organism evidence="2 3">
    <name type="scientific">Colletotrichum tanaceti</name>
    <dbReference type="NCBI Taxonomy" id="1306861"/>
    <lineage>
        <taxon>Eukaryota</taxon>
        <taxon>Fungi</taxon>
        <taxon>Dikarya</taxon>
        <taxon>Ascomycota</taxon>
        <taxon>Pezizomycotina</taxon>
        <taxon>Sordariomycetes</taxon>
        <taxon>Hypocreomycetidae</taxon>
        <taxon>Glomerellales</taxon>
        <taxon>Glomerellaceae</taxon>
        <taxon>Colletotrichum</taxon>
        <taxon>Colletotrichum destructivum species complex</taxon>
    </lineage>
</organism>
<comment type="caution">
    <text evidence="2">The sequence shown here is derived from an EMBL/GenBank/DDBJ whole genome shotgun (WGS) entry which is preliminary data.</text>
</comment>
<keyword evidence="3" id="KW-1185">Reference proteome</keyword>
<evidence type="ECO:0000313" key="3">
    <source>
        <dbReference type="Proteomes" id="UP000310108"/>
    </source>
</evidence>
<proteinExistence type="predicted"/>
<reference evidence="2 3" key="1">
    <citation type="journal article" date="2019" name="PLoS ONE">
        <title>Comparative genome analysis indicates high evolutionary potential of pathogenicity genes in Colletotrichum tanaceti.</title>
        <authorList>
            <person name="Lelwala R.V."/>
            <person name="Korhonen P.K."/>
            <person name="Young N.D."/>
            <person name="Scott J.B."/>
            <person name="Ades P.A."/>
            <person name="Gasser R.B."/>
            <person name="Taylor P.W.J."/>
        </authorList>
    </citation>
    <scope>NUCLEOTIDE SEQUENCE [LARGE SCALE GENOMIC DNA]</scope>
    <source>
        <strain evidence="2">BRIP57314</strain>
    </source>
</reference>
<sequence length="716" mass="79659">MDGPSSAVARYLVEGTPSPSRLGRSDGGPSDIGADNSHNSDNPDHPGFIIIGVASPSDEDGQRRIISSEEIPIYQLRLKTRCVNIYQFTDPAGRGARMAEANRISTPLYVGTDALRGVPVVAEGPAKSLKSTSSPDLASDFTGAAFVNGFTKTVASSPIPHIDLLRGEDQMLYIKRLTLGNRYPQNGPQLPLPPQRELNDYIEEENDRWLIGWPLRVKTLEPNAPPRFLNLRSTSCPNWSLARFYMLKVEGRLVPIRLRQIVAAYLPHLPEDILPLDFSVLMTFTFWVYTRFSVQTTERFAKDSAGNVKKQLPRVDLGVWLAYAPHYVRYHEEMGLSLYEHPFRFTHNHYQKDLSCFKDDASVPYREIPEEEVLGLIDGMGLVLADFDTVIPSSWVGSRHDYPGAPGLKPTVQNQRALAMPDVHTLGHPGYQVNTMPSQSKCSQGRRKVLVPKKFVPSHMASESLSKVAQFGLDCLSPYKRELINRYGQPSETALLLTTPKLAVVKDLESLKFDGPLGANNDDTILFPDSDPERMFDAYRGRRFPFHALIHPTRLGFIIACQEGRLSVGRAQGIRTEQLVVLDNGSIDWPDSGNPDASVVTSELAPMILSRYVDSLRSRIALAVREKVRLATLMVGFDGMPTWDRLLVQFVNGSLQRPDVNAVRSGAIRARERREAAARLGQQPAGANAQSQNLPQPEEDGDIKVGVRIVWCNRYG</sequence>